<sequence>MMRGKLSFILLISSLLSFGSANSSLAQGEYQGFIYGKVTTITNQTYVGRIRWGSEEVYWSDHFNSSKTDSRNFNFKSYKEKSEDKKSKDWLDFNWEFLSIWDDKYSAGRSSHIFACQFGDLKTIRVIDSDDVIIELKNGAEMKLRGYSNDIGARIKVLDVEIGEIALKWSRIKRVEFSEAPSDLDDSFGKPLEGVLETTNEETLSGIIQWDHDERISTDKLDGDSRQGKLAVPFGKIKSLQKMGKGTNMVLHSGKEFYLTGSNDVNAENKGIIVTIDGVGRVDVPWSKFRKVTFSKNGKSGKGYNEYKVPKGIKGTVKVIDGTPLDGLIIFDLDEAWEFEILDGQNNGMEYKIPFRNIKKIIPKNYNYSTVILKNGHRLILGDSQDVSERNDGLLIFEDNNNEPEYVKWKNIDEIILDP</sequence>
<proteinExistence type="predicted"/>
<dbReference type="RefSeq" id="WP_346750648.1">
    <property type="nucleotide sequence ID" value="NZ_JAUJEA010000001.1"/>
</dbReference>
<feature type="signal peptide" evidence="1">
    <location>
        <begin position="1"/>
        <end position="26"/>
    </location>
</feature>
<evidence type="ECO:0000313" key="3">
    <source>
        <dbReference type="Proteomes" id="UP001172082"/>
    </source>
</evidence>
<keyword evidence="3" id="KW-1185">Reference proteome</keyword>
<feature type="chain" id="PRO_5045172983" evidence="1">
    <location>
        <begin position="27"/>
        <end position="419"/>
    </location>
</feature>
<reference evidence="2" key="1">
    <citation type="submission" date="2023-06" db="EMBL/GenBank/DDBJ databases">
        <title>Genomic of Parafulvivirga corallium.</title>
        <authorList>
            <person name="Wang G."/>
        </authorList>
    </citation>
    <scope>NUCLEOTIDE SEQUENCE</scope>
    <source>
        <strain evidence="2">BMA10</strain>
    </source>
</reference>
<accession>A0ABT8KIU1</accession>
<evidence type="ECO:0000313" key="2">
    <source>
        <dbReference type="EMBL" id="MDN5200626.1"/>
    </source>
</evidence>
<protein>
    <submittedName>
        <fullName evidence="2">Uncharacterized protein</fullName>
    </submittedName>
</protein>
<dbReference type="Proteomes" id="UP001172082">
    <property type="component" value="Unassembled WGS sequence"/>
</dbReference>
<dbReference type="EMBL" id="JAUJEA010000001">
    <property type="protein sequence ID" value="MDN5200626.1"/>
    <property type="molecule type" value="Genomic_DNA"/>
</dbReference>
<comment type="caution">
    <text evidence="2">The sequence shown here is derived from an EMBL/GenBank/DDBJ whole genome shotgun (WGS) entry which is preliminary data.</text>
</comment>
<keyword evidence="1" id="KW-0732">Signal</keyword>
<gene>
    <name evidence="2" type="ORF">QQ008_04615</name>
</gene>
<organism evidence="2 3">
    <name type="scientific">Splendidivirga corallicola</name>
    <dbReference type="NCBI Taxonomy" id="3051826"/>
    <lineage>
        <taxon>Bacteria</taxon>
        <taxon>Pseudomonadati</taxon>
        <taxon>Bacteroidota</taxon>
        <taxon>Cytophagia</taxon>
        <taxon>Cytophagales</taxon>
        <taxon>Splendidivirgaceae</taxon>
        <taxon>Splendidivirga</taxon>
    </lineage>
</organism>
<evidence type="ECO:0000256" key="1">
    <source>
        <dbReference type="SAM" id="SignalP"/>
    </source>
</evidence>
<name>A0ABT8KIU1_9BACT</name>